<dbReference type="OrthoDB" id="5800476at2759"/>
<dbReference type="OMA" id="FEWCGRK"/>
<dbReference type="PROSITE" id="PS50011">
    <property type="entry name" value="PROTEIN_KINASE_DOM"/>
    <property type="match status" value="1"/>
</dbReference>
<dbReference type="InterPro" id="IPR008271">
    <property type="entry name" value="Ser/Thr_kinase_AS"/>
</dbReference>
<dbReference type="KEGG" id="kng:KNAG_0D02200"/>
<evidence type="ECO:0000256" key="1">
    <source>
        <dbReference type="ARBA" id="ARBA00012513"/>
    </source>
</evidence>
<evidence type="ECO:0000256" key="3">
    <source>
        <dbReference type="ARBA" id="ARBA00022840"/>
    </source>
</evidence>
<keyword evidence="5" id="KW-0808">Transferase</keyword>
<feature type="compositionally biased region" description="Polar residues" evidence="6">
    <location>
        <begin position="409"/>
        <end position="430"/>
    </location>
</feature>
<comment type="similarity">
    <text evidence="5">Belongs to the protein kinase superfamily.</text>
</comment>
<dbReference type="GO" id="GO:0005886">
    <property type="term" value="C:plasma membrane"/>
    <property type="evidence" value="ECO:0007669"/>
    <property type="project" value="EnsemblFungi"/>
</dbReference>
<dbReference type="Pfam" id="PF00069">
    <property type="entry name" value="Pkinase"/>
    <property type="match status" value="1"/>
</dbReference>
<dbReference type="InterPro" id="IPR011009">
    <property type="entry name" value="Kinase-like_dom_sf"/>
</dbReference>
<feature type="compositionally biased region" description="Low complexity" evidence="6">
    <location>
        <begin position="392"/>
        <end position="403"/>
    </location>
</feature>
<dbReference type="GO" id="GO:0005634">
    <property type="term" value="C:nucleus"/>
    <property type="evidence" value="ECO:0007669"/>
    <property type="project" value="EnsemblFungi"/>
</dbReference>
<protein>
    <recommendedName>
        <fullName evidence="1">non-specific serine/threonine protein kinase</fullName>
        <ecNumber evidence="1">2.7.11.1</ecNumber>
    </recommendedName>
</protein>
<dbReference type="PROSITE" id="PS00108">
    <property type="entry name" value="PROTEIN_KINASE_ST"/>
    <property type="match status" value="1"/>
</dbReference>
<reference evidence="9" key="2">
    <citation type="submission" date="2012-08" db="EMBL/GenBank/DDBJ databases">
        <title>Genome sequence of Kazachstania naganishii.</title>
        <authorList>
            <person name="Gordon J.L."/>
            <person name="Armisen D."/>
            <person name="Proux-Wera E."/>
            <person name="OhEigeartaigh S.S."/>
            <person name="Byrne K.P."/>
            <person name="Wolfe K.H."/>
        </authorList>
    </citation>
    <scope>NUCLEOTIDE SEQUENCE [LARGE SCALE GENOMIC DNA]</scope>
    <source>
        <strain evidence="9">ATCC MYA-139 / BCRC 22969 / CBS 8797 / CCRC 22969 / KCTC 17520 / NBRC 10181 / NCYC 3082</strain>
    </source>
</reference>
<feature type="binding site" evidence="4">
    <location>
        <position position="46"/>
    </location>
    <ligand>
        <name>ATP</name>
        <dbReference type="ChEBI" id="CHEBI:30616"/>
    </ligand>
</feature>
<organism evidence="8 9">
    <name type="scientific">Huiozyma naganishii (strain ATCC MYA-139 / BCRC 22969 / CBS 8797 / KCTC 17520 / NBRC 10181 / NCYC 3082 / Yp74L-3)</name>
    <name type="common">Yeast</name>
    <name type="synonym">Kazachstania naganishii</name>
    <dbReference type="NCBI Taxonomy" id="1071383"/>
    <lineage>
        <taxon>Eukaryota</taxon>
        <taxon>Fungi</taxon>
        <taxon>Dikarya</taxon>
        <taxon>Ascomycota</taxon>
        <taxon>Saccharomycotina</taxon>
        <taxon>Saccharomycetes</taxon>
        <taxon>Saccharomycetales</taxon>
        <taxon>Saccharomycetaceae</taxon>
        <taxon>Huiozyma</taxon>
    </lineage>
</organism>
<dbReference type="STRING" id="1071383.J7R575"/>
<dbReference type="HOGENOM" id="CLU_019279_1_0_1"/>
<dbReference type="PANTHER" id="PTHR11909">
    <property type="entry name" value="CASEIN KINASE-RELATED"/>
    <property type="match status" value="1"/>
</dbReference>
<sequence>MSRQHQRHIVGIHYALGSKIGEGSFGVIFEGENILNDHQRDPVAIKFEPRNSDAPQLRDEFRAYRILNDSEGIPHAYYYGQEGMHNVLVIDLLGPSLEDLFEWCGRKFSVKTTCLIAKQMIRRIREIHERDLIYRDIKPDNFLISQFQLMGHKSKYTTKSAHGDPNLIYMVDFGMAKQYRDPRSKQHIPYRERKSLSGTARYMSINTHFGREQSRRDDLESLGHVFFYFLRGSLPWQGLKAPNNKLKYEKIGLTKQKLNPSDLLMNNSLPSEFATYLKYVRALKFEEEPDYDYLIQLMDDVLEGQNLQDDNHYDWMDLNNGKGWDITINKRANLHGYGNPAPRHGANDKAPNKKSAQPPITNNNHTANRNTDESNNYSQGNVASSANDVYNSSGRLQSSSQRQAPQRYIKSSSKTYNSMGKLNGNSTDNSRGPRYIPQGKNNDLNPNYQQQQNQSRFNSDNYANYQESGSGNSRTGGICSKIFCCSWC</sequence>
<dbReference type="eggNOG" id="KOG1165">
    <property type="taxonomic scope" value="Eukaryota"/>
</dbReference>
<proteinExistence type="inferred from homology"/>
<dbReference type="InterPro" id="IPR017441">
    <property type="entry name" value="Protein_kinase_ATP_BS"/>
</dbReference>
<dbReference type="EMBL" id="HE978317">
    <property type="protein sequence ID" value="CCK69970.1"/>
    <property type="molecule type" value="Genomic_DNA"/>
</dbReference>
<dbReference type="Proteomes" id="UP000006310">
    <property type="component" value="Chromosome 4"/>
</dbReference>
<dbReference type="FunFam" id="1.10.510.10:FF:001123">
    <property type="entry name" value="CK1/CK1/CK1-D protein kinase"/>
    <property type="match status" value="1"/>
</dbReference>
<feature type="compositionally biased region" description="Polar residues" evidence="6">
    <location>
        <begin position="439"/>
        <end position="454"/>
    </location>
</feature>
<dbReference type="GO" id="GO:0004674">
    <property type="term" value="F:protein serine/threonine kinase activity"/>
    <property type="evidence" value="ECO:0007669"/>
    <property type="project" value="UniProtKB-KW"/>
</dbReference>
<dbReference type="PROSITE" id="PS00107">
    <property type="entry name" value="PROTEIN_KINASE_ATP"/>
    <property type="match status" value="1"/>
</dbReference>
<evidence type="ECO:0000256" key="5">
    <source>
        <dbReference type="RuleBase" id="RU000304"/>
    </source>
</evidence>
<dbReference type="EC" id="2.7.11.1" evidence="1"/>
<keyword evidence="5" id="KW-0418">Kinase</keyword>
<evidence type="ECO:0000256" key="6">
    <source>
        <dbReference type="SAM" id="MobiDB-lite"/>
    </source>
</evidence>
<evidence type="ECO:0000313" key="8">
    <source>
        <dbReference type="EMBL" id="CCK69970.1"/>
    </source>
</evidence>
<keyword evidence="9" id="KW-1185">Reference proteome</keyword>
<evidence type="ECO:0000259" key="7">
    <source>
        <dbReference type="PROSITE" id="PS50011"/>
    </source>
</evidence>
<feature type="domain" description="Protein kinase" evidence="7">
    <location>
        <begin position="14"/>
        <end position="302"/>
    </location>
</feature>
<name>J7R575_HUIN7</name>
<dbReference type="AlphaFoldDB" id="J7R575"/>
<keyword evidence="5" id="KW-0723">Serine/threonine-protein kinase</keyword>
<dbReference type="InterPro" id="IPR050235">
    <property type="entry name" value="CK1_Ser-Thr_kinase"/>
</dbReference>
<keyword evidence="2 4" id="KW-0547">Nucleotide-binding</keyword>
<dbReference type="RefSeq" id="XP_022464216.1">
    <property type="nucleotide sequence ID" value="XM_022607640.1"/>
</dbReference>
<feature type="compositionally biased region" description="Polar residues" evidence="6">
    <location>
        <begin position="354"/>
        <end position="391"/>
    </location>
</feature>
<dbReference type="GO" id="GO:0016192">
    <property type="term" value="P:vesicle-mediated transport"/>
    <property type="evidence" value="ECO:0007669"/>
    <property type="project" value="EnsemblFungi"/>
</dbReference>
<feature type="region of interest" description="Disordered" evidence="6">
    <location>
        <begin position="335"/>
        <end position="454"/>
    </location>
</feature>
<dbReference type="SMART" id="SM00220">
    <property type="entry name" value="S_TKc"/>
    <property type="match status" value="1"/>
</dbReference>
<evidence type="ECO:0000256" key="4">
    <source>
        <dbReference type="PROSITE-ProRule" id="PRU10141"/>
    </source>
</evidence>
<dbReference type="SUPFAM" id="SSF56112">
    <property type="entry name" value="Protein kinase-like (PK-like)"/>
    <property type="match status" value="1"/>
</dbReference>
<evidence type="ECO:0000256" key="2">
    <source>
        <dbReference type="ARBA" id="ARBA00022741"/>
    </source>
</evidence>
<reference evidence="8 9" key="1">
    <citation type="journal article" date="2011" name="Proc. Natl. Acad. Sci. U.S.A.">
        <title>Evolutionary erosion of yeast sex chromosomes by mating-type switching accidents.</title>
        <authorList>
            <person name="Gordon J.L."/>
            <person name="Armisen D."/>
            <person name="Proux-Wera E."/>
            <person name="Oheigeartaigh S.S."/>
            <person name="Byrne K.P."/>
            <person name="Wolfe K.H."/>
        </authorList>
    </citation>
    <scope>NUCLEOTIDE SEQUENCE [LARGE SCALE GENOMIC DNA]</scope>
    <source>
        <strain evidence="9">ATCC MYA-139 / BCRC 22969 / CBS 8797 / CCRC 22969 / KCTC 17520 / NBRC 10181 / NCYC 3082</strain>
    </source>
</reference>
<evidence type="ECO:0000313" key="9">
    <source>
        <dbReference type="Proteomes" id="UP000006310"/>
    </source>
</evidence>
<accession>J7R575</accession>
<dbReference type="GeneID" id="34525659"/>
<dbReference type="GO" id="GO:0000329">
    <property type="term" value="C:fungal-type vacuole membrane"/>
    <property type="evidence" value="ECO:0007669"/>
    <property type="project" value="EnsemblFungi"/>
</dbReference>
<dbReference type="Gene3D" id="1.10.510.10">
    <property type="entry name" value="Transferase(Phosphotransferase) domain 1"/>
    <property type="match status" value="1"/>
</dbReference>
<dbReference type="GO" id="GO:0005524">
    <property type="term" value="F:ATP binding"/>
    <property type="evidence" value="ECO:0007669"/>
    <property type="project" value="UniProtKB-UniRule"/>
</dbReference>
<dbReference type="InterPro" id="IPR000719">
    <property type="entry name" value="Prot_kinase_dom"/>
</dbReference>
<keyword evidence="3 4" id="KW-0067">ATP-binding</keyword>
<gene>
    <name evidence="8" type="primary">KNAG0D02200</name>
    <name evidence="8" type="ordered locus">KNAG_0D02200</name>
</gene>